<dbReference type="AlphaFoldDB" id="A0ABD0YX10"/>
<evidence type="ECO:0000313" key="2">
    <source>
        <dbReference type="Proteomes" id="UP001558652"/>
    </source>
</evidence>
<dbReference type="InterPro" id="IPR028019">
    <property type="entry name" value="DUF4508"/>
</dbReference>
<evidence type="ECO:0000313" key="1">
    <source>
        <dbReference type="EMBL" id="KAL1129733.1"/>
    </source>
</evidence>
<protein>
    <submittedName>
        <fullName evidence="1">Uncharacterized protein</fullName>
    </submittedName>
</protein>
<proteinExistence type="predicted"/>
<keyword evidence="2" id="KW-1185">Reference proteome</keyword>
<dbReference type="EMBL" id="JBFDAA010000008">
    <property type="protein sequence ID" value="KAL1129733.1"/>
    <property type="molecule type" value="Genomic_DNA"/>
</dbReference>
<gene>
    <name evidence="1" type="ORF">AAG570_012677</name>
</gene>
<dbReference type="Pfam" id="PF14969">
    <property type="entry name" value="DUF4508"/>
    <property type="match status" value="1"/>
</dbReference>
<dbReference type="PANTHER" id="PTHR16260:SF3">
    <property type="entry name" value="CHROMOSOME 14 OPEN READING FRAME 119-LIKE-RELATED"/>
    <property type="match status" value="1"/>
</dbReference>
<comment type="caution">
    <text evidence="1">The sequence shown here is derived from an EMBL/GenBank/DDBJ whole genome shotgun (WGS) entry which is preliminary data.</text>
</comment>
<organism evidence="1 2">
    <name type="scientific">Ranatra chinensis</name>
    <dbReference type="NCBI Taxonomy" id="642074"/>
    <lineage>
        <taxon>Eukaryota</taxon>
        <taxon>Metazoa</taxon>
        <taxon>Ecdysozoa</taxon>
        <taxon>Arthropoda</taxon>
        <taxon>Hexapoda</taxon>
        <taxon>Insecta</taxon>
        <taxon>Pterygota</taxon>
        <taxon>Neoptera</taxon>
        <taxon>Paraneoptera</taxon>
        <taxon>Hemiptera</taxon>
        <taxon>Heteroptera</taxon>
        <taxon>Panheteroptera</taxon>
        <taxon>Nepomorpha</taxon>
        <taxon>Nepidae</taxon>
        <taxon>Ranatrinae</taxon>
        <taxon>Ranatra</taxon>
    </lineage>
</organism>
<dbReference type="PANTHER" id="PTHR16260">
    <property type="entry name" value="SIMILAR TO 1700123O20RIK PROTEIN"/>
    <property type="match status" value="1"/>
</dbReference>
<dbReference type="Proteomes" id="UP001558652">
    <property type="component" value="Unassembled WGS sequence"/>
</dbReference>
<sequence length="109" mass="12973">MRYLIQWFGEFSDMQKADFLPVLVQRFGHNRGYVNGLLPGMETLGRLDDRPPTLFQCRIELFTEWTEYWDIPQKDRLLQQIREIDPAFFAKYEKEVDPDVKSSSSDDHV</sequence>
<name>A0ABD0YX10_9HEMI</name>
<reference evidence="1 2" key="1">
    <citation type="submission" date="2024-07" db="EMBL/GenBank/DDBJ databases">
        <title>Chromosome-level genome assembly of the water stick insect Ranatra chinensis (Heteroptera: Nepidae).</title>
        <authorList>
            <person name="Liu X."/>
        </authorList>
    </citation>
    <scope>NUCLEOTIDE SEQUENCE [LARGE SCALE GENOMIC DNA]</scope>
    <source>
        <strain evidence="1">Cailab_2021Rc</strain>
        <tissue evidence="1">Muscle</tissue>
    </source>
</reference>
<accession>A0ABD0YX10</accession>